<dbReference type="EMBL" id="JAINUL010000001">
    <property type="protein sequence ID" value="MCC0099170.1"/>
    <property type="molecule type" value="Genomic_DNA"/>
</dbReference>
<dbReference type="RefSeq" id="WP_229341387.1">
    <property type="nucleotide sequence ID" value="NZ_JAINUL010000001.1"/>
</dbReference>
<proteinExistence type="predicted"/>
<protein>
    <submittedName>
        <fullName evidence="1">Uncharacterized protein</fullName>
    </submittedName>
</protein>
<accession>A0ABS8EDE5</accession>
<reference evidence="1 2" key="1">
    <citation type="submission" date="2021-08" db="EMBL/GenBank/DDBJ databases">
        <title>Genomic Architecture of Streptomyces flavotricini NGL1 and Streptomyces erythrochromogenes HMS4 With Differential Plant Beneficial attributes and laccase production capabilities.</title>
        <authorList>
            <person name="Salwan R."/>
            <person name="Kaur R."/>
            <person name="Sharma V."/>
        </authorList>
    </citation>
    <scope>NUCLEOTIDE SEQUENCE [LARGE SCALE GENOMIC DNA]</scope>
    <source>
        <strain evidence="1 2">NGL1</strain>
    </source>
</reference>
<keyword evidence="2" id="KW-1185">Reference proteome</keyword>
<comment type="caution">
    <text evidence="1">The sequence shown here is derived from an EMBL/GenBank/DDBJ whole genome shotgun (WGS) entry which is preliminary data.</text>
</comment>
<organism evidence="1 2">
    <name type="scientific">Streptomyces flavotricini</name>
    <dbReference type="NCBI Taxonomy" id="66888"/>
    <lineage>
        <taxon>Bacteria</taxon>
        <taxon>Bacillati</taxon>
        <taxon>Actinomycetota</taxon>
        <taxon>Actinomycetes</taxon>
        <taxon>Kitasatosporales</taxon>
        <taxon>Streptomycetaceae</taxon>
        <taxon>Streptomyces</taxon>
    </lineage>
</organism>
<dbReference type="Proteomes" id="UP001520654">
    <property type="component" value="Unassembled WGS sequence"/>
</dbReference>
<sequence>MDVRVGLTGDGTDEELRRLEQWLRQDRELRGVTVTALRAPDQGGEMGPVTEALHLLLEPQGLLPAVAASLGTWAGMRRRNVRVRVTSGKKTVEIDATRLDDPDEVALRIVRELDGR</sequence>
<evidence type="ECO:0000313" key="2">
    <source>
        <dbReference type="Proteomes" id="UP001520654"/>
    </source>
</evidence>
<dbReference type="Pfam" id="PF19953">
    <property type="entry name" value="EACC1"/>
    <property type="match status" value="1"/>
</dbReference>
<evidence type="ECO:0000313" key="1">
    <source>
        <dbReference type="EMBL" id="MCC0099170.1"/>
    </source>
</evidence>
<dbReference type="InterPro" id="IPR045428">
    <property type="entry name" value="EACC1"/>
</dbReference>
<gene>
    <name evidence="1" type="ORF">K7B10_31255</name>
</gene>
<name>A0ABS8EDE5_9ACTN</name>